<proteinExistence type="predicted"/>
<protein>
    <submittedName>
        <fullName evidence="2">15235_t:CDS:1</fullName>
    </submittedName>
</protein>
<evidence type="ECO:0000313" key="2">
    <source>
        <dbReference type="EMBL" id="CAG8581341.1"/>
    </source>
</evidence>
<gene>
    <name evidence="2" type="ORF">CPELLU_LOCUS6103</name>
</gene>
<comment type="caution">
    <text evidence="2">The sequence shown here is derived from an EMBL/GenBank/DDBJ whole genome shotgun (WGS) entry which is preliminary data.</text>
</comment>
<feature type="region of interest" description="Disordered" evidence="1">
    <location>
        <begin position="25"/>
        <end position="46"/>
    </location>
</feature>
<evidence type="ECO:0000313" key="3">
    <source>
        <dbReference type="Proteomes" id="UP000789759"/>
    </source>
</evidence>
<dbReference type="OrthoDB" id="2412107at2759"/>
<reference evidence="2" key="1">
    <citation type="submission" date="2021-06" db="EMBL/GenBank/DDBJ databases">
        <authorList>
            <person name="Kallberg Y."/>
            <person name="Tangrot J."/>
            <person name="Rosling A."/>
        </authorList>
    </citation>
    <scope>NUCLEOTIDE SEQUENCE</scope>
    <source>
        <strain evidence="2">FL966</strain>
    </source>
</reference>
<dbReference type="InterPro" id="IPR012337">
    <property type="entry name" value="RNaseH-like_sf"/>
</dbReference>
<accession>A0A9N9BZD4</accession>
<name>A0A9N9BZD4_9GLOM</name>
<dbReference type="AlphaFoldDB" id="A0A9N9BZD4"/>
<dbReference type="Proteomes" id="UP000789759">
    <property type="component" value="Unassembled WGS sequence"/>
</dbReference>
<feature type="non-terminal residue" evidence="2">
    <location>
        <position position="1"/>
    </location>
</feature>
<dbReference type="EMBL" id="CAJVQA010003704">
    <property type="protein sequence ID" value="CAG8581341.1"/>
    <property type="molecule type" value="Genomic_DNA"/>
</dbReference>
<sequence>MSIHDQYQLDSYDNDIIALSNESNVSDISENPNDSDIESNSSSPEQFTLQNNGITVITNSLSKRIQKKKLLRITKNRDLVKVDNKDTCDQEYKLLTGTGNLKSHLCQVYRILPFEPNNKNNQLVNIASNQSSLHDFLNKKTLLLSSKLTIHWISPEFTLYQAFLTIQKFDYPHIASTDNAFSMTKAMKQLDIKHIGDGFNIKEVDDLINKAKLLNNFVNQDKYYKKLCRLQAELNPQHPINSLSSDTRTYWSSIYNLLKNLLLFRNAIIQLADDLRQNELAKLLYPFAQATKYIRGNQYPTLGMIIPILIKLLCHLRDFYPTIILITVKACCRKINESMLSRWFELSLNIENEVAFYDNLSQIPKYHIKDEEYSK</sequence>
<organism evidence="2 3">
    <name type="scientific">Cetraspora pellucida</name>
    <dbReference type="NCBI Taxonomy" id="1433469"/>
    <lineage>
        <taxon>Eukaryota</taxon>
        <taxon>Fungi</taxon>
        <taxon>Fungi incertae sedis</taxon>
        <taxon>Mucoromycota</taxon>
        <taxon>Glomeromycotina</taxon>
        <taxon>Glomeromycetes</taxon>
        <taxon>Diversisporales</taxon>
        <taxon>Gigasporaceae</taxon>
        <taxon>Cetraspora</taxon>
    </lineage>
</organism>
<dbReference type="SUPFAM" id="SSF53098">
    <property type="entry name" value="Ribonuclease H-like"/>
    <property type="match status" value="1"/>
</dbReference>
<keyword evidence="3" id="KW-1185">Reference proteome</keyword>
<evidence type="ECO:0000256" key="1">
    <source>
        <dbReference type="SAM" id="MobiDB-lite"/>
    </source>
</evidence>